<comment type="caution">
    <text evidence="5">The sequence shown here is derived from an EMBL/GenBank/DDBJ whole genome shotgun (WGS) entry which is preliminary data.</text>
</comment>
<keyword evidence="2 5" id="KW-0238">DNA-binding</keyword>
<dbReference type="SMART" id="SM00421">
    <property type="entry name" value="HTH_LUXR"/>
    <property type="match status" value="1"/>
</dbReference>
<evidence type="ECO:0000313" key="5">
    <source>
        <dbReference type="EMBL" id="OOM80591.1"/>
    </source>
</evidence>
<evidence type="ECO:0000256" key="3">
    <source>
        <dbReference type="ARBA" id="ARBA00023163"/>
    </source>
</evidence>
<dbReference type="Proteomes" id="UP000190890">
    <property type="component" value="Unassembled WGS sequence"/>
</dbReference>
<dbReference type="Gene3D" id="3.30.450.40">
    <property type="match status" value="1"/>
</dbReference>
<protein>
    <submittedName>
        <fullName evidence="5">DNA-binding transcriptional activator EvgA</fullName>
    </submittedName>
</protein>
<name>A0A1S8TSA2_9CLOT</name>
<dbReference type="CDD" id="cd06170">
    <property type="entry name" value="LuxR_C_like"/>
    <property type="match status" value="1"/>
</dbReference>
<keyword evidence="3" id="KW-0804">Transcription</keyword>
<keyword evidence="1" id="KW-0805">Transcription regulation</keyword>
<dbReference type="PRINTS" id="PR00038">
    <property type="entry name" value="HTHLUXR"/>
</dbReference>
<accession>A0A1S8TSA2</accession>
<dbReference type="EMBL" id="LZZM01000080">
    <property type="protein sequence ID" value="OOM80591.1"/>
    <property type="molecule type" value="Genomic_DNA"/>
</dbReference>
<dbReference type="PANTHER" id="PTHR44688">
    <property type="entry name" value="DNA-BINDING TRANSCRIPTIONAL ACTIVATOR DEVR_DOSR"/>
    <property type="match status" value="1"/>
</dbReference>
<evidence type="ECO:0000259" key="4">
    <source>
        <dbReference type="PROSITE" id="PS50043"/>
    </source>
</evidence>
<feature type="domain" description="HTH luxR-type" evidence="4">
    <location>
        <begin position="182"/>
        <end position="246"/>
    </location>
</feature>
<dbReference type="GO" id="GO:0003677">
    <property type="term" value="F:DNA binding"/>
    <property type="evidence" value="ECO:0007669"/>
    <property type="project" value="UniProtKB-KW"/>
</dbReference>
<evidence type="ECO:0000313" key="6">
    <source>
        <dbReference type="Proteomes" id="UP000190890"/>
    </source>
</evidence>
<dbReference type="GO" id="GO:0006355">
    <property type="term" value="P:regulation of DNA-templated transcription"/>
    <property type="evidence" value="ECO:0007669"/>
    <property type="project" value="InterPro"/>
</dbReference>
<dbReference type="Gene3D" id="1.10.10.10">
    <property type="entry name" value="Winged helix-like DNA-binding domain superfamily/Winged helix DNA-binding domain"/>
    <property type="match status" value="1"/>
</dbReference>
<sequence>MERILEEYNMKIKKEEKGNFVEDKLPEITLDCLKKIKSTFVVLNNSFFTISDKNLVVLKCFISKNSDINITKFLPLIGSSLKEESYGKTSILYASIKNETVKISNKLKNKKGIITVDSIATPIKYKNQIIGYISLTTMNTELLKILHIFMESLCLNIERELEKAFIKEELIKYLRLINIESKAQLENYLSDKETLVTKYLLMSYSNIEIADTLSISESTVKTYLRRIYEKLGTSNRIDTAIAIICGNILEKL</sequence>
<evidence type="ECO:0000256" key="2">
    <source>
        <dbReference type="ARBA" id="ARBA00023125"/>
    </source>
</evidence>
<dbReference type="InterPro" id="IPR016032">
    <property type="entry name" value="Sig_transdc_resp-reg_C-effctor"/>
</dbReference>
<dbReference type="Pfam" id="PF00196">
    <property type="entry name" value="GerE"/>
    <property type="match status" value="1"/>
</dbReference>
<gene>
    <name evidence="5" type="ORF">CLPUN_12570</name>
</gene>
<dbReference type="InterPro" id="IPR000792">
    <property type="entry name" value="Tscrpt_reg_LuxR_C"/>
</dbReference>
<dbReference type="SUPFAM" id="SSF46894">
    <property type="entry name" value="C-terminal effector domain of the bipartite response regulators"/>
    <property type="match status" value="1"/>
</dbReference>
<dbReference type="InterPro" id="IPR029016">
    <property type="entry name" value="GAF-like_dom_sf"/>
</dbReference>
<organism evidence="5 6">
    <name type="scientific">Clostridium puniceum</name>
    <dbReference type="NCBI Taxonomy" id="29367"/>
    <lineage>
        <taxon>Bacteria</taxon>
        <taxon>Bacillati</taxon>
        <taxon>Bacillota</taxon>
        <taxon>Clostridia</taxon>
        <taxon>Eubacteriales</taxon>
        <taxon>Clostridiaceae</taxon>
        <taxon>Clostridium</taxon>
    </lineage>
</organism>
<dbReference type="InterPro" id="IPR036388">
    <property type="entry name" value="WH-like_DNA-bd_sf"/>
</dbReference>
<keyword evidence="6" id="KW-1185">Reference proteome</keyword>
<dbReference type="PROSITE" id="PS50043">
    <property type="entry name" value="HTH_LUXR_2"/>
    <property type="match status" value="1"/>
</dbReference>
<dbReference type="AlphaFoldDB" id="A0A1S8TSA2"/>
<proteinExistence type="predicted"/>
<dbReference type="STRING" id="29367.CLPUN_12570"/>
<dbReference type="PANTHER" id="PTHR44688:SF16">
    <property type="entry name" value="DNA-BINDING TRANSCRIPTIONAL ACTIVATOR DEVR_DOSR"/>
    <property type="match status" value="1"/>
</dbReference>
<reference evidence="5 6" key="1">
    <citation type="submission" date="2016-05" db="EMBL/GenBank/DDBJ databases">
        <title>Microbial solvent formation.</title>
        <authorList>
            <person name="Poehlein A."/>
            <person name="Montoya Solano J.D."/>
            <person name="Flitsch S."/>
            <person name="Krabben P."/>
            <person name="Duerre P."/>
            <person name="Daniel R."/>
        </authorList>
    </citation>
    <scope>NUCLEOTIDE SEQUENCE [LARGE SCALE GENOMIC DNA]</scope>
    <source>
        <strain evidence="5 6">DSM 2619</strain>
    </source>
</reference>
<evidence type="ECO:0000256" key="1">
    <source>
        <dbReference type="ARBA" id="ARBA00023015"/>
    </source>
</evidence>